<dbReference type="GO" id="GO:0016747">
    <property type="term" value="F:acyltransferase activity, transferring groups other than amino-acyl groups"/>
    <property type="evidence" value="ECO:0007669"/>
    <property type="project" value="InterPro"/>
</dbReference>
<dbReference type="InterPro" id="IPR050832">
    <property type="entry name" value="Bact_Acetyltransf"/>
</dbReference>
<dbReference type="AlphaFoldDB" id="A0A3Q8X6X2"/>
<dbReference type="RefSeq" id="WP_126017427.1">
    <property type="nucleotide sequence ID" value="NZ_CP034437.1"/>
</dbReference>
<protein>
    <submittedName>
        <fullName evidence="4">N-acetyltransferase</fullName>
    </submittedName>
</protein>
<evidence type="ECO:0000313" key="5">
    <source>
        <dbReference type="Proteomes" id="UP000272528"/>
    </source>
</evidence>
<dbReference type="EMBL" id="CP034437">
    <property type="protein sequence ID" value="AZN41721.1"/>
    <property type="molecule type" value="Genomic_DNA"/>
</dbReference>
<dbReference type="PROSITE" id="PS51186">
    <property type="entry name" value="GNAT"/>
    <property type="match status" value="1"/>
</dbReference>
<name>A0A3Q8X6X2_9BACL</name>
<proteinExistence type="predicted"/>
<sequence>MYQIRKATMDDTEVMHELINTYADEGKLLHRTHSSIYENLQCFYIAEINGQIIGTVSLHILDKELAEVRSLTVATDYFGRGIGKRLVREVIHETKKLGVTTLLSLTYQVDFFEKCGFNRIDKSKLPMTKIWKDCMHCSKFSNCDENAMVINVFSTSN</sequence>
<organism evidence="4 5">
    <name type="scientific">Paenibacillus albus</name>
    <dbReference type="NCBI Taxonomy" id="2495582"/>
    <lineage>
        <taxon>Bacteria</taxon>
        <taxon>Bacillati</taxon>
        <taxon>Bacillota</taxon>
        <taxon>Bacilli</taxon>
        <taxon>Bacillales</taxon>
        <taxon>Paenibacillaceae</taxon>
        <taxon>Paenibacillus</taxon>
    </lineage>
</organism>
<dbReference type="SUPFAM" id="SSF55729">
    <property type="entry name" value="Acyl-CoA N-acyltransferases (Nat)"/>
    <property type="match status" value="1"/>
</dbReference>
<reference evidence="5" key="1">
    <citation type="submission" date="2018-12" db="EMBL/GenBank/DDBJ databases">
        <title>Genome sequence of Peanibacillus sp.</title>
        <authorList>
            <person name="Subramani G."/>
            <person name="Srinivasan S."/>
            <person name="Kim M.K."/>
        </authorList>
    </citation>
    <scope>NUCLEOTIDE SEQUENCE [LARGE SCALE GENOMIC DNA]</scope>
    <source>
        <strain evidence="5">18JY67-1</strain>
    </source>
</reference>
<gene>
    <name evidence="4" type="ORF">EJC50_20110</name>
</gene>
<dbReference type="OrthoDB" id="9793138at2"/>
<evidence type="ECO:0000256" key="2">
    <source>
        <dbReference type="ARBA" id="ARBA00023315"/>
    </source>
</evidence>
<keyword evidence="5" id="KW-1185">Reference proteome</keyword>
<dbReference type="InterPro" id="IPR000182">
    <property type="entry name" value="GNAT_dom"/>
</dbReference>
<accession>A0A3Q8X6X2</accession>
<dbReference type="Gene3D" id="3.40.630.30">
    <property type="match status" value="1"/>
</dbReference>
<dbReference type="CDD" id="cd04301">
    <property type="entry name" value="NAT_SF"/>
    <property type="match status" value="1"/>
</dbReference>
<evidence type="ECO:0000256" key="1">
    <source>
        <dbReference type="ARBA" id="ARBA00022679"/>
    </source>
</evidence>
<dbReference type="InterPro" id="IPR016181">
    <property type="entry name" value="Acyl_CoA_acyltransferase"/>
</dbReference>
<evidence type="ECO:0000313" key="4">
    <source>
        <dbReference type="EMBL" id="AZN41721.1"/>
    </source>
</evidence>
<keyword evidence="2" id="KW-0012">Acyltransferase</keyword>
<dbReference type="PANTHER" id="PTHR43877">
    <property type="entry name" value="AMINOALKYLPHOSPHONATE N-ACETYLTRANSFERASE-RELATED-RELATED"/>
    <property type="match status" value="1"/>
</dbReference>
<dbReference type="Pfam" id="PF00583">
    <property type="entry name" value="Acetyltransf_1"/>
    <property type="match status" value="1"/>
</dbReference>
<keyword evidence="1 4" id="KW-0808">Transferase</keyword>
<feature type="domain" description="N-acetyltransferase" evidence="3">
    <location>
        <begin position="2"/>
        <end position="144"/>
    </location>
</feature>
<dbReference type="Proteomes" id="UP000272528">
    <property type="component" value="Chromosome"/>
</dbReference>
<dbReference type="KEGG" id="palb:EJC50_20110"/>
<evidence type="ECO:0000259" key="3">
    <source>
        <dbReference type="PROSITE" id="PS51186"/>
    </source>
</evidence>
<dbReference type="NCBIfam" id="NF005840">
    <property type="entry name" value="PRK07757.1"/>
    <property type="match status" value="1"/>
</dbReference>